<dbReference type="GO" id="GO:0006364">
    <property type="term" value="P:rRNA processing"/>
    <property type="evidence" value="ECO:0007669"/>
    <property type="project" value="UniProtKB-KW"/>
</dbReference>
<evidence type="ECO:0000256" key="2">
    <source>
        <dbReference type="ARBA" id="ARBA00006374"/>
    </source>
</evidence>
<organism evidence="6 7">
    <name type="scientific">Clavispora lusitaniae</name>
    <name type="common">Candida lusitaniae</name>
    <dbReference type="NCBI Taxonomy" id="36911"/>
    <lineage>
        <taxon>Eukaryota</taxon>
        <taxon>Fungi</taxon>
        <taxon>Dikarya</taxon>
        <taxon>Ascomycota</taxon>
        <taxon>Saccharomycotina</taxon>
        <taxon>Pichiomycetes</taxon>
        <taxon>Metschnikowiaceae</taxon>
        <taxon>Clavispora</taxon>
    </lineage>
</organism>
<dbReference type="SUPFAM" id="SSF48371">
    <property type="entry name" value="ARM repeat"/>
    <property type="match status" value="1"/>
</dbReference>
<evidence type="ECO:0000256" key="5">
    <source>
        <dbReference type="SAM" id="MobiDB-lite"/>
    </source>
</evidence>
<proteinExistence type="inferred from homology"/>
<keyword evidence="3" id="KW-0698">rRNA processing</keyword>
<dbReference type="GO" id="GO:0005634">
    <property type="term" value="C:nucleus"/>
    <property type="evidence" value="ECO:0007669"/>
    <property type="project" value="UniProtKB-SubCell"/>
</dbReference>
<evidence type="ECO:0000313" key="7">
    <source>
        <dbReference type="Proteomes" id="UP000195602"/>
    </source>
</evidence>
<feature type="compositionally biased region" description="Acidic residues" evidence="5">
    <location>
        <begin position="183"/>
        <end position="209"/>
    </location>
</feature>
<dbReference type="AlphaFoldDB" id="A0AA91Q0G6"/>
<protein>
    <submittedName>
        <fullName evidence="6">Ribosomal RNA-processing protein</fullName>
    </submittedName>
</protein>
<gene>
    <name evidence="6" type="ORF">A9F13_06g00924</name>
</gene>
<evidence type="ECO:0000256" key="4">
    <source>
        <dbReference type="ARBA" id="ARBA00023242"/>
    </source>
</evidence>
<dbReference type="EMBL" id="LYUB02000006">
    <property type="protein sequence ID" value="OVF08965.1"/>
    <property type="molecule type" value="Genomic_DNA"/>
</dbReference>
<comment type="similarity">
    <text evidence="2">Belongs to the RRP1 family.</text>
</comment>
<comment type="caution">
    <text evidence="6">The sequence shown here is derived from an EMBL/GenBank/DDBJ whole genome shotgun (WGS) entry which is preliminary data.</text>
</comment>
<name>A0AA91Q0G6_CLALS</name>
<keyword evidence="4" id="KW-0539">Nucleus</keyword>
<dbReference type="PANTHER" id="PTHR13026:SF0">
    <property type="entry name" value="RIBOSOMAL RNA PROCESSING 1B"/>
    <property type="match status" value="1"/>
</dbReference>
<reference evidence="6 7" key="1">
    <citation type="submission" date="2017-04" db="EMBL/GenBank/DDBJ databases">
        <title>Draft genome of the yeast Clavispora lusitaniae type strain CBS 6936.</title>
        <authorList>
            <person name="Durrens P."/>
            <person name="Klopp C."/>
            <person name="Biteau N."/>
            <person name="Fitton-Ouhabi V."/>
            <person name="Dementhon K."/>
            <person name="Accoceberry I."/>
            <person name="Sherman D.J."/>
            <person name="Noel T."/>
        </authorList>
    </citation>
    <scope>NUCLEOTIDE SEQUENCE [LARGE SCALE GENOMIC DNA]</scope>
    <source>
        <strain evidence="6 7">CBS 6936</strain>
    </source>
</reference>
<dbReference type="InterPro" id="IPR010301">
    <property type="entry name" value="RRP1"/>
</dbReference>
<evidence type="ECO:0000256" key="1">
    <source>
        <dbReference type="ARBA" id="ARBA00004123"/>
    </source>
</evidence>
<dbReference type="InterPro" id="IPR016024">
    <property type="entry name" value="ARM-type_fold"/>
</dbReference>
<feature type="region of interest" description="Disordered" evidence="5">
    <location>
        <begin position="183"/>
        <end position="225"/>
    </location>
</feature>
<dbReference type="PANTHER" id="PTHR13026">
    <property type="entry name" value="NNP-1 PROTEIN NOVEL NUCLEAR PROTEIN 1 NOP52"/>
    <property type="match status" value="1"/>
</dbReference>
<dbReference type="GO" id="GO:0030688">
    <property type="term" value="C:preribosome, small subunit precursor"/>
    <property type="evidence" value="ECO:0007669"/>
    <property type="project" value="InterPro"/>
</dbReference>
<dbReference type="Proteomes" id="UP000195602">
    <property type="component" value="Unassembled WGS sequence"/>
</dbReference>
<sequence length="290" mass="34159">MPSETNTFVRKLAHNDASVRNAAFKALCNYLKSKSSAKLDLLELEKLWRGLYFSMWYCDKPIPQQNLAGHLGELFSKVVPDNKLKLFHQAFWEVMAKEWYSIDKWRIDKFYMLVRRVLRHQLFRLEAQGFPKKETADFLDILKQYPLKNDTKFPQSLAYHVCDIYLDEIEYVIFKDFRDYSQEDDVEDEEEGSSSDDEKEEDSSNEDENKEEKPEKAELSEEEIEAKKAAICAKTPLATLVEPFQELEKSAKNKAMRTKCKEEVTEDERLKKWGVLEDKTEESEDEWTGF</sequence>
<evidence type="ECO:0000256" key="3">
    <source>
        <dbReference type="ARBA" id="ARBA00022552"/>
    </source>
</evidence>
<accession>A0AA91Q0G6</accession>
<comment type="subcellular location">
    <subcellularLocation>
        <location evidence="1">Nucleus</location>
    </subcellularLocation>
</comment>
<dbReference type="Pfam" id="PF05997">
    <property type="entry name" value="Nop52"/>
    <property type="match status" value="1"/>
</dbReference>
<evidence type="ECO:0000313" key="6">
    <source>
        <dbReference type="EMBL" id="OVF08965.1"/>
    </source>
</evidence>
<feature type="compositionally biased region" description="Basic and acidic residues" evidence="5">
    <location>
        <begin position="210"/>
        <end position="219"/>
    </location>
</feature>
<dbReference type="KEGG" id="clus:A9F13_06g00924"/>